<evidence type="ECO:0000259" key="1">
    <source>
        <dbReference type="Pfam" id="PF08349"/>
    </source>
</evidence>
<accession>A0ABS5Q052</accession>
<dbReference type="Pfam" id="PF04463">
    <property type="entry name" value="2-thiour_desulf"/>
    <property type="match status" value="1"/>
</dbReference>
<dbReference type="EMBL" id="JADPMV010000001">
    <property type="protein sequence ID" value="MBS7661895.1"/>
    <property type="molecule type" value="Genomic_DNA"/>
</dbReference>
<comment type="caution">
    <text evidence="2">The sequence shown here is derived from an EMBL/GenBank/DDBJ whole genome shotgun (WGS) entry which is preliminary data.</text>
</comment>
<feature type="domain" description="DUF1722" evidence="1">
    <location>
        <begin position="197"/>
        <end position="313"/>
    </location>
</feature>
<dbReference type="InterPro" id="IPR017087">
    <property type="entry name" value="UCP037004"/>
</dbReference>
<dbReference type="InterPro" id="IPR007553">
    <property type="entry name" value="2-thiour_desulf"/>
</dbReference>
<dbReference type="Pfam" id="PF08349">
    <property type="entry name" value="DUF1722"/>
    <property type="match status" value="1"/>
</dbReference>
<evidence type="ECO:0000313" key="2">
    <source>
        <dbReference type="EMBL" id="MBS7661895.1"/>
    </source>
</evidence>
<name>A0ABS5Q052_9PSED</name>
<dbReference type="RefSeq" id="WP_213639208.1">
    <property type="nucleotide sequence ID" value="NZ_JADPMV010000001.1"/>
</dbReference>
<sequence length="322" mass="35995">MPLAQNAHDKPRIGISACLLGAEVRYNGGHKESRLCRQVLGEHFDFVPLCPEVAIGLATPREPIRLVGDPLAPRAVGTVNPALDVTERLAAYGARMAEELDGICGYILMQKSPSCGMQRVKVYQDGGRPSAPGGQGIFAKALMARQPNLPVEEDGRLNDPVLRENFITRVFAYAEWQRLLRQGLTRRKLIAFHSRYKYLLMATAPLQYKALGRLLGDLGRHDLAQLAPHYFGELMAALKQCATRGTHSNVLQHLCGYLRQGLSRDERQEMHRLIGQYRAGIVPLVVPLTLLKHHLRRHPDDYVAQQAYLQPHPEDLSLRNAL</sequence>
<dbReference type="InterPro" id="IPR013560">
    <property type="entry name" value="DUF1722"/>
</dbReference>
<dbReference type="Proteomes" id="UP001196601">
    <property type="component" value="Unassembled WGS sequence"/>
</dbReference>
<gene>
    <name evidence="2" type="ORF">I0D00_08020</name>
</gene>
<reference evidence="2 3" key="1">
    <citation type="journal article" date="2021" name="Syst. Appl. Microbiol.">
        <title>Pseudomonas lalucatii sp. nov. isolated from Vallgornera, a karstic cave in Mallorca, Western Mediterranean.</title>
        <authorList>
            <person name="Busquets A."/>
            <person name="Mulet M."/>
            <person name="Gomila M."/>
            <person name="Garcia-Valdes E."/>
        </authorList>
    </citation>
    <scope>NUCLEOTIDE SEQUENCE [LARGE SCALE GENOMIC DNA]</scope>
    <source>
        <strain evidence="2 3">R1b54</strain>
    </source>
</reference>
<dbReference type="PANTHER" id="PTHR30087">
    <property type="entry name" value="INNER MEMBRANE PROTEIN"/>
    <property type="match status" value="1"/>
</dbReference>
<keyword evidence="3" id="KW-1185">Reference proteome</keyword>
<organism evidence="2 3">
    <name type="scientific">Pseudomonas lalucatii</name>
    <dbReference type="NCBI Taxonomy" id="1424203"/>
    <lineage>
        <taxon>Bacteria</taxon>
        <taxon>Pseudomonadati</taxon>
        <taxon>Pseudomonadota</taxon>
        <taxon>Gammaproteobacteria</taxon>
        <taxon>Pseudomonadales</taxon>
        <taxon>Pseudomonadaceae</taxon>
        <taxon>Pseudomonas</taxon>
    </lineage>
</organism>
<dbReference type="PANTHER" id="PTHR30087:SF0">
    <property type="entry name" value="INNER MEMBRANE PROTEIN"/>
    <property type="match status" value="1"/>
</dbReference>
<dbReference type="PIRSF" id="PIRSF037004">
    <property type="entry name" value="UCP037004"/>
    <property type="match status" value="1"/>
</dbReference>
<evidence type="ECO:0000313" key="3">
    <source>
        <dbReference type="Proteomes" id="UP001196601"/>
    </source>
</evidence>
<proteinExistence type="predicted"/>
<protein>
    <submittedName>
        <fullName evidence="2">DUF1722 domain-containing protein</fullName>
    </submittedName>
</protein>